<dbReference type="Proteomes" id="UP000054498">
    <property type="component" value="Unassembled WGS sequence"/>
</dbReference>
<proteinExistence type="inferred from homology"/>
<sequence length="80" mass="8671">MLDELKLPADRASAGFPDHPHRGFETCSIMLSGRMEHADSMGNKGVIGPGGVQWMTAGRGVVHSEMPVVEEGLLHGFQLW</sequence>
<reference evidence="4 5" key="1">
    <citation type="journal article" date="2013" name="BMC Genomics">
        <title>Reconstruction of the lipid metabolism for the microalga Monoraphidium neglectum from its genome sequence reveals characteristics suitable for biofuel production.</title>
        <authorList>
            <person name="Bogen C."/>
            <person name="Al-Dilaimi A."/>
            <person name="Albersmeier A."/>
            <person name="Wichmann J."/>
            <person name="Grundmann M."/>
            <person name="Rupp O."/>
            <person name="Lauersen K.J."/>
            <person name="Blifernez-Klassen O."/>
            <person name="Kalinowski J."/>
            <person name="Goesmann A."/>
            <person name="Mussgnug J.H."/>
            <person name="Kruse O."/>
        </authorList>
    </citation>
    <scope>NUCLEOTIDE SEQUENCE [LARGE SCALE GENOMIC DNA]</scope>
    <source>
        <strain evidence="4 5">SAG 48.87</strain>
    </source>
</reference>
<dbReference type="InterPro" id="IPR003829">
    <property type="entry name" value="Pirin_N_dom"/>
</dbReference>
<dbReference type="PANTHER" id="PTHR13903:SF8">
    <property type="entry name" value="PIRIN"/>
    <property type="match status" value="1"/>
</dbReference>
<keyword evidence="5" id="KW-1185">Reference proteome</keyword>
<evidence type="ECO:0000313" key="4">
    <source>
        <dbReference type="EMBL" id="KIY95830.1"/>
    </source>
</evidence>
<name>A0A0D2MM03_9CHLO</name>
<dbReference type="Gene3D" id="2.60.120.10">
    <property type="entry name" value="Jelly Rolls"/>
    <property type="match status" value="1"/>
</dbReference>
<dbReference type="AlphaFoldDB" id="A0A0D2MM03"/>
<accession>A0A0D2MM03</accession>
<dbReference type="InterPro" id="IPR011051">
    <property type="entry name" value="RmlC_Cupin_sf"/>
</dbReference>
<dbReference type="RefSeq" id="XP_013894850.1">
    <property type="nucleotide sequence ID" value="XM_014039396.1"/>
</dbReference>
<dbReference type="SUPFAM" id="SSF51182">
    <property type="entry name" value="RmlC-like cupins"/>
    <property type="match status" value="1"/>
</dbReference>
<evidence type="ECO:0000313" key="5">
    <source>
        <dbReference type="Proteomes" id="UP000054498"/>
    </source>
</evidence>
<dbReference type="PANTHER" id="PTHR13903">
    <property type="entry name" value="PIRIN-RELATED"/>
    <property type="match status" value="1"/>
</dbReference>
<evidence type="ECO:0000256" key="1">
    <source>
        <dbReference type="ARBA" id="ARBA00008416"/>
    </source>
</evidence>
<evidence type="ECO:0000259" key="3">
    <source>
        <dbReference type="Pfam" id="PF02678"/>
    </source>
</evidence>
<dbReference type="Pfam" id="PF02678">
    <property type="entry name" value="Pirin"/>
    <property type="match status" value="1"/>
</dbReference>
<feature type="domain" description="Pirin N-terminal" evidence="3">
    <location>
        <begin position="10"/>
        <end position="80"/>
    </location>
</feature>
<dbReference type="InterPro" id="IPR014710">
    <property type="entry name" value="RmlC-like_jellyroll"/>
</dbReference>
<comment type="similarity">
    <text evidence="1 2">Belongs to the pirin family.</text>
</comment>
<dbReference type="InterPro" id="IPR012093">
    <property type="entry name" value="Pirin"/>
</dbReference>
<dbReference type="KEGG" id="mng:MNEG_12133"/>
<evidence type="ECO:0000256" key="2">
    <source>
        <dbReference type="RuleBase" id="RU003457"/>
    </source>
</evidence>
<dbReference type="OrthoDB" id="198735at2759"/>
<gene>
    <name evidence="4" type="ORF">MNEG_12133</name>
</gene>
<protein>
    <recommendedName>
        <fullName evidence="3">Pirin N-terminal domain-containing protein</fullName>
    </recommendedName>
</protein>
<dbReference type="CDD" id="cd02909">
    <property type="entry name" value="cupin_pirin_N"/>
    <property type="match status" value="1"/>
</dbReference>
<dbReference type="GeneID" id="25729465"/>
<dbReference type="EMBL" id="KK103303">
    <property type="protein sequence ID" value="KIY95830.1"/>
    <property type="molecule type" value="Genomic_DNA"/>
</dbReference>
<organism evidence="4 5">
    <name type="scientific">Monoraphidium neglectum</name>
    <dbReference type="NCBI Taxonomy" id="145388"/>
    <lineage>
        <taxon>Eukaryota</taxon>
        <taxon>Viridiplantae</taxon>
        <taxon>Chlorophyta</taxon>
        <taxon>core chlorophytes</taxon>
        <taxon>Chlorophyceae</taxon>
        <taxon>CS clade</taxon>
        <taxon>Sphaeropleales</taxon>
        <taxon>Selenastraceae</taxon>
        <taxon>Monoraphidium</taxon>
    </lineage>
</organism>